<comment type="similarity">
    <text evidence="1">Belongs to the FrmR/RcnR family.</text>
</comment>
<organism evidence="2 3">
    <name type="scientific">Bacteriovorax antarcticus</name>
    <dbReference type="NCBI Taxonomy" id="3088717"/>
    <lineage>
        <taxon>Bacteria</taxon>
        <taxon>Pseudomonadati</taxon>
        <taxon>Bdellovibrionota</taxon>
        <taxon>Bacteriovoracia</taxon>
        <taxon>Bacteriovoracales</taxon>
        <taxon>Bacteriovoracaceae</taxon>
        <taxon>Bacteriovorax</taxon>
    </lineage>
</organism>
<accession>A0ABU5W2K7</accession>
<dbReference type="CDD" id="cd10148">
    <property type="entry name" value="CsoR-like_DUF156"/>
    <property type="match status" value="1"/>
</dbReference>
<evidence type="ECO:0000313" key="2">
    <source>
        <dbReference type="EMBL" id="MEA9358475.1"/>
    </source>
</evidence>
<protein>
    <submittedName>
        <fullName evidence="2">Metal-sensitive transcriptional regulator</fullName>
    </submittedName>
</protein>
<dbReference type="EMBL" id="JAYGJQ010000003">
    <property type="protein sequence ID" value="MEA9358475.1"/>
    <property type="molecule type" value="Genomic_DNA"/>
</dbReference>
<dbReference type="PANTHER" id="PTHR33677">
    <property type="entry name" value="TRANSCRIPTIONAL REPRESSOR FRMR-RELATED"/>
    <property type="match status" value="1"/>
</dbReference>
<evidence type="ECO:0000313" key="3">
    <source>
        <dbReference type="Proteomes" id="UP001302274"/>
    </source>
</evidence>
<dbReference type="PANTHER" id="PTHR33677:SF3">
    <property type="entry name" value="COPPER-SENSING TRANSCRIPTIONAL REPRESSOR RICR"/>
    <property type="match status" value="1"/>
</dbReference>
<comment type="caution">
    <text evidence="2">The sequence shown here is derived from an EMBL/GenBank/DDBJ whole genome shotgun (WGS) entry which is preliminary data.</text>
</comment>
<dbReference type="Proteomes" id="UP001302274">
    <property type="component" value="Unassembled WGS sequence"/>
</dbReference>
<proteinExistence type="inferred from homology"/>
<keyword evidence="3" id="KW-1185">Reference proteome</keyword>
<sequence length="110" mass="12592">MTKLKKTVSKLSPAKKECLHKLHPDHKKEAVRLKRVNGQITGIIKMIEDRKYCPDILIQVRAAKAALQAVEQSILKTHLDSCVSEAIHHKDENKAKEKISELIQLIERHK</sequence>
<reference evidence="2 3" key="1">
    <citation type="submission" date="2023-11" db="EMBL/GenBank/DDBJ databases">
        <title>A Novel Polar Bacteriovorax (B. antarcticus) Isolated from the Biocrust in Antarctica.</title>
        <authorList>
            <person name="Mun W."/>
            <person name="Choi S.Y."/>
            <person name="Mitchell R.J."/>
        </authorList>
    </citation>
    <scope>NUCLEOTIDE SEQUENCE [LARGE SCALE GENOMIC DNA]</scope>
    <source>
        <strain evidence="2 3">PP10</strain>
    </source>
</reference>
<dbReference type="Pfam" id="PF02583">
    <property type="entry name" value="Trns_repr_metal"/>
    <property type="match status" value="1"/>
</dbReference>
<gene>
    <name evidence="2" type="ORF">SHI21_19720</name>
</gene>
<evidence type="ECO:0000256" key="1">
    <source>
        <dbReference type="ARBA" id="ARBA00005260"/>
    </source>
</evidence>
<name>A0ABU5W2K7_9BACT</name>
<dbReference type="RefSeq" id="WP_323578890.1">
    <property type="nucleotide sequence ID" value="NZ_JAYGJQ010000003.1"/>
</dbReference>
<dbReference type="InterPro" id="IPR003735">
    <property type="entry name" value="Metal_Tscrpt_repr"/>
</dbReference>
<dbReference type="Gene3D" id="1.20.58.1000">
    <property type="entry name" value="Metal-sensitive repressor, helix protomer"/>
    <property type="match status" value="1"/>
</dbReference>
<dbReference type="InterPro" id="IPR038390">
    <property type="entry name" value="Metal_Tscrpt_repr_sf"/>
</dbReference>